<dbReference type="GO" id="GO:0043571">
    <property type="term" value="P:maintenance of CRISPR repeat elements"/>
    <property type="evidence" value="ECO:0007669"/>
    <property type="project" value="UniProtKB-UniRule"/>
</dbReference>
<feature type="active site" description="Proton acceptor for HNH nuclease domain" evidence="12">
    <location>
        <position position="590"/>
    </location>
</feature>
<evidence type="ECO:0000256" key="11">
    <source>
        <dbReference type="ARBA" id="ARBA00046380"/>
    </source>
</evidence>
<evidence type="ECO:0000256" key="12">
    <source>
        <dbReference type="HAMAP-Rule" id="MF_01480"/>
    </source>
</evidence>
<dbReference type="InterPro" id="IPR033114">
    <property type="entry name" value="HNH_CAS9"/>
</dbReference>
<keyword evidence="3" id="KW-0479">Metal-binding</keyword>
<evidence type="ECO:0000256" key="9">
    <source>
        <dbReference type="ARBA" id="ARBA00023125"/>
    </source>
</evidence>
<feature type="active site" description="For RuvC-like nuclease domain" evidence="12">
    <location>
        <position position="8"/>
    </location>
</feature>
<dbReference type="InterPro" id="IPR028629">
    <property type="entry name" value="Cas9"/>
</dbReference>
<evidence type="ECO:0000256" key="3">
    <source>
        <dbReference type="ARBA" id="ARBA00022723"/>
    </source>
</evidence>
<feature type="compositionally biased region" description="Basic and acidic residues" evidence="13">
    <location>
        <begin position="40"/>
        <end position="53"/>
    </location>
</feature>
<evidence type="ECO:0000256" key="8">
    <source>
        <dbReference type="ARBA" id="ARBA00023118"/>
    </source>
</evidence>
<dbReference type="Gene3D" id="3.30.420.10">
    <property type="entry name" value="Ribonuclease H-like superfamily/Ribonuclease H"/>
    <property type="match status" value="3"/>
</dbReference>
<name>A0A7T0C2W1_9BACT</name>
<evidence type="ECO:0000256" key="2">
    <source>
        <dbReference type="ARBA" id="ARBA00022722"/>
    </source>
</evidence>
<evidence type="ECO:0000256" key="6">
    <source>
        <dbReference type="ARBA" id="ARBA00022842"/>
    </source>
</evidence>
<dbReference type="Pfam" id="PF18470">
    <property type="entry name" value="Cas9_a"/>
    <property type="match status" value="1"/>
</dbReference>
<comment type="caution">
    <text evidence="12">Lacks conserved residue(s) required for the propagation of feature annotation.</text>
</comment>
<dbReference type="GO" id="GO:0004519">
    <property type="term" value="F:endonuclease activity"/>
    <property type="evidence" value="ECO:0007669"/>
    <property type="project" value="UniProtKB-UniRule"/>
</dbReference>
<organism evidence="15 16">
    <name type="scientific">Candidatus Nitrohelix vancouverensis</name>
    <dbReference type="NCBI Taxonomy" id="2705534"/>
    <lineage>
        <taxon>Bacteria</taxon>
        <taxon>Pseudomonadati</taxon>
        <taxon>Nitrospinota/Tectimicrobiota group</taxon>
        <taxon>Nitrospinota</taxon>
        <taxon>Nitrospinia</taxon>
        <taxon>Nitrospinales</taxon>
        <taxon>Nitrospinaceae</taxon>
        <taxon>Candidatus Nitrohelix</taxon>
    </lineage>
</organism>
<dbReference type="GO" id="GO:0003677">
    <property type="term" value="F:DNA binding"/>
    <property type="evidence" value="ECO:0007669"/>
    <property type="project" value="UniProtKB-UniRule"/>
</dbReference>
<dbReference type="EC" id="3.1.-.-" evidence="12"/>
<gene>
    <name evidence="12 15" type="primary">cas9</name>
    <name evidence="15" type="ORF">G3M78_08305</name>
</gene>
<evidence type="ECO:0000256" key="7">
    <source>
        <dbReference type="ARBA" id="ARBA00022884"/>
    </source>
</evidence>
<keyword evidence="8 12" id="KW-0051">Antiviral defense</keyword>
<proteinExistence type="inferred from homology"/>
<accession>A0A7T0C2W1</accession>
<feature type="region of interest" description="Disordered" evidence="13">
    <location>
        <begin position="35"/>
        <end position="64"/>
    </location>
</feature>
<evidence type="ECO:0000259" key="14">
    <source>
        <dbReference type="PROSITE" id="PS51749"/>
    </source>
</evidence>
<keyword evidence="4 12" id="KW-0255">Endonuclease</keyword>
<keyword evidence="5 12" id="KW-0378">Hydrolase</keyword>
<dbReference type="Pfam" id="PF18541">
    <property type="entry name" value="RuvC_III"/>
    <property type="match status" value="1"/>
</dbReference>
<dbReference type="PROSITE" id="PS51749">
    <property type="entry name" value="HNH_CAS9"/>
    <property type="match status" value="1"/>
</dbReference>
<keyword evidence="2 12" id="KW-0540">Nuclease</keyword>
<reference evidence="16" key="1">
    <citation type="submission" date="2020-02" db="EMBL/GenBank/DDBJ databases">
        <title>Genomic and physiological characterization of two novel Nitrospinaceae genera.</title>
        <authorList>
            <person name="Mueller A.J."/>
            <person name="Jung M.-Y."/>
            <person name="Strachan C.R."/>
            <person name="Herbold C.W."/>
            <person name="Kirkegaard R.H."/>
            <person name="Daims H."/>
        </authorList>
    </citation>
    <scope>NUCLEOTIDE SEQUENCE [LARGE SCALE GENOMIC DNA]</scope>
</reference>
<dbReference type="KEGG" id="nva:G3M78_08305"/>
<dbReference type="AlphaFoldDB" id="A0A7T0C2W1"/>
<sequence>MKYRLSLDLGTNSLGHCLLELNKNTRPQSIISCGSGIFPDSREPKSQESLAKDRTKHRSARRRRDRYLKRRRVLMNLLVACGLMPEDKAKRKQLEGLDPYELRSRAVQEKLTPNELGRALYHLIHRRGYKSNRKDSKKEGAKTITPLMEGLQAEIKTMGENTTLGQYLFELHKSGRGVRAREGELLYPKREMYEHEFDLIRDIQQTHHKKLLSGESWEKIREVIFHQRPLKPQEVGRCVFMNDKERAPRALPSYQKFSILQDLGNLKWIDEQGIKHPLSPDQRERLWETMVKRKSDLSLQDMKKKLKLPESAQMNLESERRKGLKTCPTGALLSKKEYFGNKWNELSDDQQDEIVLALLNIEDEGELANKAEAEWNVDHETAKRLAEISPEDEFVTGYGRFCKDVCQALVALMRAENLRYDQAVEKLGFHHSDFRPESLSSTLEYYGKLLPMAVVGADPELETDNEVKKWGKIGNPTVHVGLKQLQKLVNAVIKSYGPPEEIIIELARDIKAGKKEREEISKEQFKNQKDNERIAQRLADENIENTRDNRIKYRLWEELGSNVNDRLCPYTGKAISITQLFNGNDVEIEHILPRSKTLANNSSNLTIAYKNANQLKGNRSPFDAFGNNPKGYDYSAILWRSRDLPGNKSWRFLPDAMERFADEDQFLDRQLNDTRYLSRIACQYLRHVCKKIRVSQGRTTALIRNILHLNEILNDKNAKNRDDHRHHAIDALIVGIADEKYLKKIMDETRVSEEKGNGRLIVQEPWEGFIEEARKKILSINVHHKPDHRKAGKLHEETAYSIIDNPSPWEKEQGFNLVIRKPLVSLSTGEIKHLQNRELSAELEEAIQDVDEKSIQGILQDYSNRTGQKRARVLKKDQSCFIVEHPKHNPIHRKALIPGQNHCICIWKIPTGVTYDEKRRPAQPTALHISNVDGSSIHFETWNKFKINNVDAQNLRPHPAAKLLATLHKGDIMRVREKGKLFTGRVFSLKPSNLQIKLTAIQDAGKNKKEINLTFNSFKIKEARLIHVDILGRIKDSGPLL</sequence>
<dbReference type="InterPro" id="IPR003615">
    <property type="entry name" value="HNH_nuc"/>
</dbReference>
<dbReference type="GO" id="GO:0046872">
    <property type="term" value="F:metal ion binding"/>
    <property type="evidence" value="ECO:0007669"/>
    <property type="project" value="UniProtKB-UniRule"/>
</dbReference>
<comment type="subunit">
    <text evidence="11 12">Monomer. Binds crRNA and tracrRNA.</text>
</comment>
<evidence type="ECO:0000256" key="10">
    <source>
        <dbReference type="ARBA" id="ARBA00023211"/>
    </source>
</evidence>
<dbReference type="GO" id="GO:0016787">
    <property type="term" value="F:hydrolase activity"/>
    <property type="evidence" value="ECO:0007669"/>
    <property type="project" value="UniProtKB-KW"/>
</dbReference>
<dbReference type="InterPro" id="IPR041383">
    <property type="entry name" value="RuvC_III"/>
</dbReference>
<protein>
    <recommendedName>
        <fullName evidence="12">CRISPR-associated endonuclease Cas9</fullName>
        <ecNumber evidence="12">3.1.-.-</ecNumber>
    </recommendedName>
</protein>
<evidence type="ECO:0000313" key="15">
    <source>
        <dbReference type="EMBL" id="QPJ65392.1"/>
    </source>
</evidence>
<feature type="domain" description="HNH Cas9-type" evidence="14">
    <location>
        <begin position="513"/>
        <end position="671"/>
    </location>
</feature>
<keyword evidence="6" id="KW-0460">Magnesium</keyword>
<dbReference type="GO" id="GO:0051607">
    <property type="term" value="P:defense response to virus"/>
    <property type="evidence" value="ECO:0007669"/>
    <property type="project" value="UniProtKB-UniRule"/>
</dbReference>
<evidence type="ECO:0000313" key="16">
    <source>
        <dbReference type="Proteomes" id="UP000594464"/>
    </source>
</evidence>
<dbReference type="EMBL" id="CP048620">
    <property type="protein sequence ID" value="QPJ65392.1"/>
    <property type="molecule type" value="Genomic_DNA"/>
</dbReference>
<comment type="cofactor">
    <cofactor evidence="1">
        <name>Mg(2+)</name>
        <dbReference type="ChEBI" id="CHEBI:18420"/>
    </cofactor>
</comment>
<comment type="function">
    <text evidence="12">CRISPR (clustered regularly interspaced short palindromic repeat) is an adaptive immune system that provides protection against mobile genetic elements (viruses, transposable elements and conjugative plasmids). CRISPR clusters contain spacers, sequences complementary to antecedent mobile elements, and target invading nucleic acids. CRISPR clusters are transcribed and processed into CRISPR RNA (crRNA). In type II CRISPR systems correct processing of pre-crRNA requires a trans-encoded small RNA (tracrRNA), endogenous ribonuclease 3 (rnc) and this protein. The tracrRNA serves as a guide for ribonuclease 3-aided processing of pre-crRNA. Subsequently Cas9/crRNA/tracrRNA endonucleolytically cleaves linear or circular dsDNA target complementary to the spacer; Cas9 is inactive in the absence of the 2 guide RNAs (gRNA). Cas9 recognizes the protospacer adjacent motif (PAM) in the CRISPR repeat sequences to help distinguish self versus nonself, as targets within the bacterial CRISPR locus do not have PAMs. PAM recognition is also required for catalytic activity.</text>
</comment>
<dbReference type="NCBIfam" id="TIGR01865">
    <property type="entry name" value="cas_Csn1"/>
    <property type="match status" value="1"/>
</dbReference>
<dbReference type="Proteomes" id="UP000594464">
    <property type="component" value="Chromosome"/>
</dbReference>
<keyword evidence="9 12" id="KW-0238">DNA-binding</keyword>
<evidence type="ECO:0000256" key="13">
    <source>
        <dbReference type="SAM" id="MobiDB-lite"/>
    </source>
</evidence>
<keyword evidence="7 12" id="KW-0694">RNA-binding</keyword>
<comment type="similarity">
    <text evidence="12">Belongs to the CRISPR-associated Cas9 family.</text>
</comment>
<dbReference type="GO" id="GO:0003723">
    <property type="term" value="F:RNA binding"/>
    <property type="evidence" value="ECO:0007669"/>
    <property type="project" value="UniProtKB-UniRule"/>
</dbReference>
<dbReference type="HAMAP" id="MF_01480">
    <property type="entry name" value="Cas9"/>
    <property type="match status" value="1"/>
</dbReference>
<comment type="domain">
    <text evidence="12">Has 2 endonuclease domains. The discontinuous RuvC-like domain cleaves the target DNA noncomplementary to crRNA while the HNH nuclease domain cleaves the target DNA complementary to crRNA.</text>
</comment>
<dbReference type="Pfam" id="PF13395">
    <property type="entry name" value="HNH_4"/>
    <property type="match status" value="1"/>
</dbReference>
<evidence type="ECO:0000256" key="1">
    <source>
        <dbReference type="ARBA" id="ARBA00001946"/>
    </source>
</evidence>
<dbReference type="InterPro" id="IPR036397">
    <property type="entry name" value="RNaseH_sf"/>
</dbReference>
<dbReference type="InterPro" id="IPR040619">
    <property type="entry name" value="Cas9_alpha-helical_lobe"/>
</dbReference>
<feature type="compositionally biased region" description="Basic residues" evidence="13">
    <location>
        <begin position="54"/>
        <end position="64"/>
    </location>
</feature>
<evidence type="ECO:0000256" key="4">
    <source>
        <dbReference type="ARBA" id="ARBA00022759"/>
    </source>
</evidence>
<keyword evidence="10" id="KW-0464">Manganese</keyword>
<evidence type="ECO:0000256" key="5">
    <source>
        <dbReference type="ARBA" id="ARBA00022801"/>
    </source>
</evidence>